<gene>
    <name evidence="1" type="ORF">EQZ20_16265</name>
</gene>
<accession>A0AAJ4D3B5</accession>
<reference evidence="1 2" key="1">
    <citation type="submission" date="2019-01" db="EMBL/GenBank/DDBJ databases">
        <title>Genome sequence of Bacillus glycinifermentans SRCM103574.</title>
        <authorList>
            <person name="Kong H.-J."/>
            <person name="Jeong S.-Y."/>
            <person name="Jeong D.-Y."/>
        </authorList>
    </citation>
    <scope>NUCLEOTIDE SEQUENCE [LARGE SCALE GENOMIC DNA]</scope>
    <source>
        <strain evidence="1 2">SRCM103574</strain>
    </source>
</reference>
<dbReference type="EMBL" id="CP035232">
    <property type="protein sequence ID" value="QAT66300.1"/>
    <property type="molecule type" value="Genomic_DNA"/>
</dbReference>
<protein>
    <submittedName>
        <fullName evidence="1">Uncharacterized protein</fullName>
    </submittedName>
</protein>
<evidence type="ECO:0000313" key="1">
    <source>
        <dbReference type="EMBL" id="QAT66300.1"/>
    </source>
</evidence>
<organism evidence="1 2">
    <name type="scientific">Bacillus glycinifermentans</name>
    <dbReference type="NCBI Taxonomy" id="1664069"/>
    <lineage>
        <taxon>Bacteria</taxon>
        <taxon>Bacillati</taxon>
        <taxon>Bacillota</taxon>
        <taxon>Bacilli</taxon>
        <taxon>Bacillales</taxon>
        <taxon>Bacillaceae</taxon>
        <taxon>Bacillus</taxon>
    </lineage>
</organism>
<sequence>MKYTLQLNMTAIRRFFIKPYTPFAEIGLRFTENAASEKNGVGRDIFLSDFPHNNYPSFKLLKKNCFNKNI</sequence>
<proteinExistence type="predicted"/>
<dbReference type="GeneID" id="82854229"/>
<dbReference type="RefSeq" id="WP_046132086.1">
    <property type="nucleotide sequence ID" value="NZ_CP035232.1"/>
</dbReference>
<name>A0AAJ4D3B5_9BACI</name>
<dbReference type="KEGG" id="bgy:BGLY_3233"/>
<dbReference type="Proteomes" id="UP000288675">
    <property type="component" value="Chromosome"/>
</dbReference>
<dbReference type="AlphaFoldDB" id="A0AAJ4D3B5"/>
<evidence type="ECO:0000313" key="2">
    <source>
        <dbReference type="Proteomes" id="UP000288675"/>
    </source>
</evidence>